<evidence type="ECO:0000259" key="6">
    <source>
        <dbReference type="PROSITE" id="PS50977"/>
    </source>
</evidence>
<dbReference type="PRINTS" id="PR00455">
    <property type="entry name" value="HTHTETR"/>
</dbReference>
<reference evidence="7 8" key="1">
    <citation type="submission" date="2019-03" db="EMBL/GenBank/DDBJ databases">
        <title>Sequencing the genomes of 1000 actinobacteria strains.</title>
        <authorList>
            <person name="Klenk H.-P."/>
        </authorList>
    </citation>
    <scope>NUCLEOTIDE SEQUENCE [LARGE SCALE GENOMIC DNA]</scope>
    <source>
        <strain evidence="7 8">DSM 44969</strain>
    </source>
</reference>
<gene>
    <name evidence="7" type="ORF">EV378_2120</name>
</gene>
<dbReference type="RefSeq" id="WP_279389645.1">
    <property type="nucleotide sequence ID" value="NZ_SMFZ01000001.1"/>
</dbReference>
<dbReference type="Proteomes" id="UP000295560">
    <property type="component" value="Unassembled WGS sequence"/>
</dbReference>
<dbReference type="InterPro" id="IPR036271">
    <property type="entry name" value="Tet_transcr_reg_TetR-rel_C_sf"/>
</dbReference>
<protein>
    <submittedName>
        <fullName evidence="7">TetR family transcriptional regulator</fullName>
    </submittedName>
</protein>
<dbReference type="InterPro" id="IPR009057">
    <property type="entry name" value="Homeodomain-like_sf"/>
</dbReference>
<evidence type="ECO:0000313" key="8">
    <source>
        <dbReference type="Proteomes" id="UP000295560"/>
    </source>
</evidence>
<evidence type="ECO:0000256" key="3">
    <source>
        <dbReference type="ARBA" id="ARBA00023125"/>
    </source>
</evidence>
<keyword evidence="2" id="KW-0805">Transcription regulation</keyword>
<keyword evidence="1" id="KW-0678">Repressor</keyword>
<evidence type="ECO:0000256" key="1">
    <source>
        <dbReference type="ARBA" id="ARBA00022491"/>
    </source>
</evidence>
<keyword evidence="8" id="KW-1185">Reference proteome</keyword>
<accession>A0A4R1HXS3</accession>
<keyword evidence="3 5" id="KW-0238">DNA-binding</keyword>
<evidence type="ECO:0000256" key="4">
    <source>
        <dbReference type="ARBA" id="ARBA00023163"/>
    </source>
</evidence>
<evidence type="ECO:0000313" key="7">
    <source>
        <dbReference type="EMBL" id="TCK26291.1"/>
    </source>
</evidence>
<organism evidence="7 8">
    <name type="scientific">Pseudonocardia endophytica</name>
    <dbReference type="NCBI Taxonomy" id="401976"/>
    <lineage>
        <taxon>Bacteria</taxon>
        <taxon>Bacillati</taxon>
        <taxon>Actinomycetota</taxon>
        <taxon>Actinomycetes</taxon>
        <taxon>Pseudonocardiales</taxon>
        <taxon>Pseudonocardiaceae</taxon>
        <taxon>Pseudonocardia</taxon>
    </lineage>
</organism>
<dbReference type="PROSITE" id="PS50977">
    <property type="entry name" value="HTH_TETR_2"/>
    <property type="match status" value="1"/>
</dbReference>
<keyword evidence="4" id="KW-0804">Transcription</keyword>
<evidence type="ECO:0000256" key="5">
    <source>
        <dbReference type="PROSITE-ProRule" id="PRU00335"/>
    </source>
</evidence>
<sequence length="212" mass="22552">MPPRNGGTSGRTRPTRAQTRRRVLDAAFTVFGQRGIAGSSLDDVAAEAGLTKGAVYSSFTGKDDLVLALIEEHAFVRLNRVIDRIGDVPDTQSVLADVASTLVEAMHVDAAAHRILAEYFALSHRDPERREALRRTRATAREAVARGVEQFSTRTGITPALPPEQMAVMLFALSNGLGVESAIDPQAVPADLLGRVLALLVARPDTDGAASG</sequence>
<dbReference type="GO" id="GO:0000976">
    <property type="term" value="F:transcription cis-regulatory region binding"/>
    <property type="evidence" value="ECO:0007669"/>
    <property type="project" value="TreeGrafter"/>
</dbReference>
<comment type="caution">
    <text evidence="7">The sequence shown here is derived from an EMBL/GenBank/DDBJ whole genome shotgun (WGS) entry which is preliminary data.</text>
</comment>
<dbReference type="Pfam" id="PF00440">
    <property type="entry name" value="TetR_N"/>
    <property type="match status" value="1"/>
</dbReference>
<dbReference type="PANTHER" id="PTHR30055:SF241">
    <property type="entry name" value="TRANSCRIPTIONAL REGULATORY PROTEIN"/>
    <property type="match status" value="1"/>
</dbReference>
<name>A0A4R1HXS3_PSEEN</name>
<dbReference type="SUPFAM" id="SSF46689">
    <property type="entry name" value="Homeodomain-like"/>
    <property type="match status" value="1"/>
</dbReference>
<evidence type="ECO:0000256" key="2">
    <source>
        <dbReference type="ARBA" id="ARBA00023015"/>
    </source>
</evidence>
<dbReference type="AlphaFoldDB" id="A0A4R1HXS3"/>
<feature type="domain" description="HTH tetR-type" evidence="6">
    <location>
        <begin position="17"/>
        <end position="77"/>
    </location>
</feature>
<feature type="DNA-binding region" description="H-T-H motif" evidence="5">
    <location>
        <begin position="40"/>
        <end position="59"/>
    </location>
</feature>
<dbReference type="PANTHER" id="PTHR30055">
    <property type="entry name" value="HTH-TYPE TRANSCRIPTIONAL REGULATOR RUTR"/>
    <property type="match status" value="1"/>
</dbReference>
<proteinExistence type="predicted"/>
<dbReference type="EMBL" id="SMFZ01000001">
    <property type="protein sequence ID" value="TCK26291.1"/>
    <property type="molecule type" value="Genomic_DNA"/>
</dbReference>
<dbReference type="Gene3D" id="1.10.357.10">
    <property type="entry name" value="Tetracycline Repressor, domain 2"/>
    <property type="match status" value="1"/>
</dbReference>
<dbReference type="InterPro" id="IPR039538">
    <property type="entry name" value="BetI_C"/>
</dbReference>
<dbReference type="GO" id="GO:0003700">
    <property type="term" value="F:DNA-binding transcription factor activity"/>
    <property type="evidence" value="ECO:0007669"/>
    <property type="project" value="TreeGrafter"/>
</dbReference>
<dbReference type="Pfam" id="PF13977">
    <property type="entry name" value="TetR_C_6"/>
    <property type="match status" value="1"/>
</dbReference>
<dbReference type="InterPro" id="IPR001647">
    <property type="entry name" value="HTH_TetR"/>
</dbReference>
<dbReference type="SUPFAM" id="SSF48498">
    <property type="entry name" value="Tetracyclin repressor-like, C-terminal domain"/>
    <property type="match status" value="1"/>
</dbReference>
<dbReference type="InterPro" id="IPR050109">
    <property type="entry name" value="HTH-type_TetR-like_transc_reg"/>
</dbReference>